<evidence type="ECO:0000313" key="4">
    <source>
        <dbReference type="EMBL" id="EDK45309.1"/>
    </source>
</evidence>
<gene>
    <name evidence="4" type="ORF">LELG_03488</name>
</gene>
<accession>A5E1K1</accession>
<organism evidence="4 5">
    <name type="scientific">Lodderomyces elongisporus (strain ATCC 11503 / CBS 2605 / JCM 1781 / NBRC 1676 / NRRL YB-4239)</name>
    <name type="common">Yeast</name>
    <name type="synonym">Saccharomyces elongisporus</name>
    <dbReference type="NCBI Taxonomy" id="379508"/>
    <lineage>
        <taxon>Eukaryota</taxon>
        <taxon>Fungi</taxon>
        <taxon>Dikarya</taxon>
        <taxon>Ascomycota</taxon>
        <taxon>Saccharomycotina</taxon>
        <taxon>Pichiomycetes</taxon>
        <taxon>Debaryomycetaceae</taxon>
        <taxon>Candida/Lodderomyces clade</taxon>
        <taxon>Lodderomyces</taxon>
    </lineage>
</organism>
<dbReference type="InParanoid" id="A5E1K1"/>
<feature type="region of interest" description="Disordered" evidence="2">
    <location>
        <begin position="41"/>
        <end position="69"/>
    </location>
</feature>
<dbReference type="VEuPathDB" id="FungiDB:LELG_03488"/>
<dbReference type="InterPro" id="IPR036864">
    <property type="entry name" value="Zn2-C6_fun-type_DNA-bd_sf"/>
</dbReference>
<evidence type="ECO:0000256" key="2">
    <source>
        <dbReference type="SAM" id="MobiDB-lite"/>
    </source>
</evidence>
<reference evidence="4" key="1">
    <citation type="submission" date="2006-07" db="EMBL/GenBank/DDBJ databases">
        <title>The genome sequence of Lodderomyces elongisporus.</title>
        <authorList>
            <consortium name="The Broad Institute Genome Sequencing Platform"/>
            <person name="Birren B."/>
            <person name="Lander E."/>
            <person name="Galagan J."/>
            <person name="Nusbaum C."/>
            <person name="Devon K."/>
            <person name="Cuomo C."/>
            <person name="Jaffe D."/>
            <person name="Butler J."/>
            <person name="Alvarez P."/>
            <person name="Gnerre S."/>
            <person name="Grabherr M."/>
            <person name="Kleber M."/>
            <person name="Mauceli E."/>
            <person name="Brockman W."/>
            <person name="MacCallum I.A."/>
            <person name="Rounsley S."/>
            <person name="Young S."/>
            <person name="LaButti K."/>
            <person name="Pushparaj V."/>
            <person name="DeCaprio D."/>
            <person name="Crawford M."/>
            <person name="Koehrsen M."/>
            <person name="Engels R."/>
            <person name="Montgomery P."/>
            <person name="Pearson M."/>
            <person name="Howarth C."/>
            <person name="Larson L."/>
            <person name="Luoma S."/>
            <person name="White J."/>
            <person name="Kodira C."/>
            <person name="Zeng Q."/>
            <person name="Yandava C."/>
            <person name="Alvarado L."/>
            <person name="O'leary S."/>
            <person name="Kurtzman C."/>
            <person name="Reedy J."/>
            <person name="Heitman J."/>
        </authorList>
    </citation>
    <scope>NUCLEOTIDE SEQUENCE</scope>
    <source>
        <strain evidence="4">NRRL YB-4239</strain>
    </source>
</reference>
<protein>
    <recommendedName>
        <fullName evidence="3">Zn(2)-C6 fungal-type domain-containing protein</fullName>
    </recommendedName>
</protein>
<feature type="compositionally biased region" description="Polar residues" evidence="2">
    <location>
        <begin position="41"/>
        <end position="57"/>
    </location>
</feature>
<dbReference type="InterPro" id="IPR001138">
    <property type="entry name" value="Zn2Cys6_DnaBD"/>
</dbReference>
<feature type="region of interest" description="Disordered" evidence="2">
    <location>
        <begin position="242"/>
        <end position="280"/>
    </location>
</feature>
<dbReference type="eggNOG" id="ENOG502QWIS">
    <property type="taxonomic scope" value="Eukaryota"/>
</dbReference>
<dbReference type="Gene3D" id="4.10.240.10">
    <property type="entry name" value="Zn(2)-C6 fungal-type DNA-binding domain"/>
    <property type="match status" value="1"/>
</dbReference>
<dbReference type="PROSITE" id="PS00463">
    <property type="entry name" value="ZN2_CY6_FUNGAL_1"/>
    <property type="match status" value="1"/>
</dbReference>
<evidence type="ECO:0000259" key="3">
    <source>
        <dbReference type="PROSITE" id="PS50048"/>
    </source>
</evidence>
<dbReference type="AlphaFoldDB" id="A5E1K1"/>
<evidence type="ECO:0000256" key="1">
    <source>
        <dbReference type="ARBA" id="ARBA00023242"/>
    </source>
</evidence>
<keyword evidence="1" id="KW-0539">Nucleus</keyword>
<dbReference type="PANTHER" id="PTHR37534">
    <property type="entry name" value="TRANSCRIPTIONAL ACTIVATOR PROTEIN UGA3"/>
    <property type="match status" value="1"/>
</dbReference>
<dbReference type="SUPFAM" id="SSF57701">
    <property type="entry name" value="Zn2/Cys6 DNA-binding domain"/>
    <property type="match status" value="1"/>
</dbReference>
<dbReference type="PROSITE" id="PS50048">
    <property type="entry name" value="ZN2_CY6_FUNGAL_2"/>
    <property type="match status" value="1"/>
</dbReference>
<feature type="region of interest" description="Disordered" evidence="2">
    <location>
        <begin position="120"/>
        <end position="147"/>
    </location>
</feature>
<dbReference type="CDD" id="cd00067">
    <property type="entry name" value="GAL4"/>
    <property type="match status" value="1"/>
</dbReference>
<dbReference type="STRING" id="379508.A5E1K1"/>
<feature type="compositionally biased region" description="Polar residues" evidence="2">
    <location>
        <begin position="264"/>
        <end position="273"/>
    </location>
</feature>
<keyword evidence="5" id="KW-1185">Reference proteome</keyword>
<evidence type="ECO:0000313" key="5">
    <source>
        <dbReference type="Proteomes" id="UP000001996"/>
    </source>
</evidence>
<dbReference type="PANTHER" id="PTHR37534:SF46">
    <property type="entry name" value="ZN(II)2CYS6 TRANSCRIPTION FACTOR (EUROFUNG)"/>
    <property type="match status" value="1"/>
</dbReference>
<reference evidence="4" key="2">
    <citation type="journal article" date="2009" name="Nature">
        <title>Evolution of pathogenicity and sexual reproduction in eight Candida genomes.</title>
        <authorList>
            <person name="Butler G."/>
            <person name="Rasmussen M.D."/>
            <person name="Lin M.F."/>
            <person name="Santos M.A."/>
            <person name="Sakthikumar S."/>
            <person name="Munro C.A."/>
            <person name="Rheinbay E."/>
            <person name="Grabherr M."/>
            <person name="Forche A."/>
            <person name="Reedy J.L."/>
            <person name="Agrafioti I."/>
            <person name="Arnaud M.B."/>
            <person name="Bates S."/>
            <person name="Brown A.J."/>
            <person name="Brunke S."/>
            <person name="Costanzo M.C."/>
            <person name="Fitzpatrick D.A."/>
            <person name="de Groot P.W."/>
            <person name="Harris D."/>
            <person name="Hoyer L.L."/>
            <person name="Hube B."/>
            <person name="Klis F.M."/>
            <person name="Kodira C."/>
            <person name="Lennard N."/>
            <person name="Logue M.E."/>
            <person name="Martin R."/>
            <person name="Neiman A.M."/>
            <person name="Nikolaou E."/>
            <person name="Quail M.A."/>
            <person name="Quinn J."/>
            <person name="Santos M.C."/>
            <person name="Schmitzberger F.F."/>
            <person name="Sherlock G."/>
            <person name="Shah P."/>
            <person name="Silverstein K.A."/>
            <person name="Skrzypek M.S."/>
            <person name="Soll D."/>
            <person name="Staggs R."/>
            <person name="Stansfield I."/>
            <person name="Stumpf M.P."/>
            <person name="Sudbery P.E."/>
            <person name="Srikantha T."/>
            <person name="Zeng Q."/>
            <person name="Berman J."/>
            <person name="Berriman M."/>
            <person name="Heitman J."/>
            <person name="Gow N.A."/>
            <person name="Lorenz M.C."/>
            <person name="Birren B.W."/>
            <person name="Kellis M."/>
            <person name="Cuomo C.A."/>
        </authorList>
    </citation>
    <scope>NUCLEOTIDE SEQUENCE [LARGE SCALE GENOMIC DNA]</scope>
    <source>
        <strain evidence="4">NRRL YB-4239</strain>
    </source>
</reference>
<feature type="compositionally biased region" description="Low complexity" evidence="2">
    <location>
        <begin position="246"/>
        <end position="263"/>
    </location>
</feature>
<feature type="compositionally biased region" description="Low complexity" evidence="2">
    <location>
        <begin position="120"/>
        <end position="135"/>
    </location>
</feature>
<name>A5E1K1_LODEL</name>
<dbReference type="KEGG" id="lel:PVL30_002978"/>
<dbReference type="SMART" id="SM00066">
    <property type="entry name" value="GAL4"/>
    <property type="match status" value="1"/>
</dbReference>
<sequence length="329" mass="36059">METNYRSYQQVLNISVKPTTTTPCLSQKKASLLILATTSRRQNQNKITKAKKSTANGSGVKDHTNDSTAPIKRRTKTGCFTCRKRKKKCDEDKVNGKCQACTRNFLECCWPETNINSTIKSQASSMEKQSSSTSELAEGPKTPELKMVKPCTQLSQVSQHTLPVSYKKCDIKSLLTSPPASPEIKPTVVYNPYPSPKQSPNFKEAKLQSPLASTENICGLVTLPPLLLNLNYRLNTTSPPLADHLSSSSSLTSSSPSSSSSSSITATRINESNVRGMPRQVPVATKETVSPIMNDKSVSLERKEKNVTFGSKFIITSFNADKSLCEIKN</sequence>
<dbReference type="GO" id="GO:0000981">
    <property type="term" value="F:DNA-binding transcription factor activity, RNA polymerase II-specific"/>
    <property type="evidence" value="ECO:0007669"/>
    <property type="project" value="InterPro"/>
</dbReference>
<dbReference type="Proteomes" id="UP000001996">
    <property type="component" value="Unassembled WGS sequence"/>
</dbReference>
<proteinExistence type="predicted"/>
<dbReference type="EMBL" id="CH981527">
    <property type="protein sequence ID" value="EDK45309.1"/>
    <property type="molecule type" value="Genomic_DNA"/>
</dbReference>
<dbReference type="GO" id="GO:0008270">
    <property type="term" value="F:zinc ion binding"/>
    <property type="evidence" value="ECO:0007669"/>
    <property type="project" value="InterPro"/>
</dbReference>
<dbReference type="OrthoDB" id="3598904at2759"/>
<dbReference type="HOGENOM" id="CLU_844864_0_0_1"/>
<feature type="domain" description="Zn(2)-C6 fungal-type" evidence="3">
    <location>
        <begin position="78"/>
        <end position="110"/>
    </location>
</feature>
<dbReference type="GeneID" id="5232623"/>